<keyword evidence="2" id="KW-0805">Transcription regulation</keyword>
<evidence type="ECO:0000256" key="1">
    <source>
        <dbReference type="ARBA" id="ARBA00007692"/>
    </source>
</evidence>
<dbReference type="SMART" id="SM00733">
    <property type="entry name" value="Mterf"/>
    <property type="match status" value="5"/>
</dbReference>
<evidence type="ECO:0000313" key="5">
    <source>
        <dbReference type="EMBL" id="KAH7575128.1"/>
    </source>
</evidence>
<name>A0ABQ8IES4_9ROSI</name>
<sequence>MNISLHLSTPSSVSLPKTPNLSSSSSSSSSSQNPPLYLKFRTSHRENLRYLKAIGIIDPNTKPHKLPSPQVVEHFLSTIDFLKSRGLFDTDFSRLAYLCPQLFDLNFDPSEIEPVLDFLITDLQASVQQRRGLVVNCPRILFSDVEYCLQPTLSYLRRLGVKKLNVPSKLNAHLLNTRVEKLRKTLKFLRSIGLSHEEAAGFCSRMPAIFGYDIEDNLRIKFEFLVWEMERSLEELKEFPQYFGFSLGKRIAPRHWHLKQRNVHIKLNRMLLWSDNRFYAKWK</sequence>
<comment type="similarity">
    <text evidence="1">Belongs to the mTERF family.</text>
</comment>
<evidence type="ECO:0000256" key="3">
    <source>
        <dbReference type="ARBA" id="ARBA00022946"/>
    </source>
</evidence>
<reference evidence="5 6" key="1">
    <citation type="submission" date="2021-02" db="EMBL/GenBank/DDBJ databases">
        <title>Plant Genome Project.</title>
        <authorList>
            <person name="Zhang R.-G."/>
        </authorList>
    </citation>
    <scope>NUCLEOTIDE SEQUENCE [LARGE SCALE GENOMIC DNA]</scope>
    <source>
        <tissue evidence="5">Leaves</tissue>
    </source>
</reference>
<dbReference type="PANTHER" id="PTHR13068:SF139">
    <property type="entry name" value="TRANSCRIPTION TERMINATION FACTOR MTEF1, CHLOROPLASTIC"/>
    <property type="match status" value="1"/>
</dbReference>
<keyword evidence="3" id="KW-0809">Transit peptide</keyword>
<proteinExistence type="inferred from homology"/>
<protein>
    <submittedName>
        <fullName evidence="5">Uncharacterized protein</fullName>
    </submittedName>
</protein>
<dbReference type="PANTHER" id="PTHR13068">
    <property type="entry name" value="CGI-12 PROTEIN-RELATED"/>
    <property type="match status" value="1"/>
</dbReference>
<keyword evidence="2" id="KW-0804">Transcription</keyword>
<dbReference type="InterPro" id="IPR038538">
    <property type="entry name" value="MTERF_sf"/>
</dbReference>
<feature type="region of interest" description="Disordered" evidence="4">
    <location>
        <begin position="1"/>
        <end position="36"/>
    </location>
</feature>
<dbReference type="EMBL" id="JAFEMO010000002">
    <property type="protein sequence ID" value="KAH7575128.1"/>
    <property type="molecule type" value="Genomic_DNA"/>
</dbReference>
<dbReference type="Pfam" id="PF02536">
    <property type="entry name" value="mTERF"/>
    <property type="match status" value="1"/>
</dbReference>
<organism evidence="5 6">
    <name type="scientific">Xanthoceras sorbifolium</name>
    <dbReference type="NCBI Taxonomy" id="99658"/>
    <lineage>
        <taxon>Eukaryota</taxon>
        <taxon>Viridiplantae</taxon>
        <taxon>Streptophyta</taxon>
        <taxon>Embryophyta</taxon>
        <taxon>Tracheophyta</taxon>
        <taxon>Spermatophyta</taxon>
        <taxon>Magnoliopsida</taxon>
        <taxon>eudicotyledons</taxon>
        <taxon>Gunneridae</taxon>
        <taxon>Pentapetalae</taxon>
        <taxon>rosids</taxon>
        <taxon>malvids</taxon>
        <taxon>Sapindales</taxon>
        <taxon>Sapindaceae</taxon>
        <taxon>Xanthoceroideae</taxon>
        <taxon>Xanthoceras</taxon>
    </lineage>
</organism>
<dbReference type="Proteomes" id="UP000827721">
    <property type="component" value="Unassembled WGS sequence"/>
</dbReference>
<evidence type="ECO:0000313" key="6">
    <source>
        <dbReference type="Proteomes" id="UP000827721"/>
    </source>
</evidence>
<accession>A0ABQ8IES4</accession>
<dbReference type="Gene3D" id="1.25.70.10">
    <property type="entry name" value="Transcription termination factor 3, mitochondrial"/>
    <property type="match status" value="1"/>
</dbReference>
<dbReference type="InterPro" id="IPR003690">
    <property type="entry name" value="MTERF"/>
</dbReference>
<gene>
    <name evidence="5" type="ORF">JRO89_XS02G0052100</name>
</gene>
<keyword evidence="2" id="KW-0806">Transcription termination</keyword>
<keyword evidence="6" id="KW-1185">Reference proteome</keyword>
<feature type="compositionally biased region" description="Polar residues" evidence="4">
    <location>
        <begin position="1"/>
        <end position="21"/>
    </location>
</feature>
<evidence type="ECO:0000256" key="2">
    <source>
        <dbReference type="ARBA" id="ARBA00022472"/>
    </source>
</evidence>
<comment type="caution">
    <text evidence="5">The sequence shown here is derived from an EMBL/GenBank/DDBJ whole genome shotgun (WGS) entry which is preliminary data.</text>
</comment>
<evidence type="ECO:0000256" key="4">
    <source>
        <dbReference type="SAM" id="MobiDB-lite"/>
    </source>
</evidence>
<feature type="compositionally biased region" description="Low complexity" evidence="4">
    <location>
        <begin position="22"/>
        <end position="31"/>
    </location>
</feature>